<feature type="domain" description="Ubiquitin-activating enzyme E1 C-terminal" evidence="1">
    <location>
        <begin position="67"/>
        <end position="185"/>
    </location>
</feature>
<gene>
    <name evidence="2" type="ORF">PSON_ATCC_30995.1.T2680011</name>
</gene>
<evidence type="ECO:0000313" key="2">
    <source>
        <dbReference type="EMBL" id="CAD8130185.1"/>
    </source>
</evidence>
<dbReference type="InterPro" id="IPR018965">
    <property type="entry name" value="Ub-activating_enz_E1_C"/>
</dbReference>
<dbReference type="OrthoDB" id="10252231at2759"/>
<evidence type="ECO:0000259" key="1">
    <source>
        <dbReference type="SMART" id="SM00985"/>
    </source>
</evidence>
<accession>A0A8S1RT09</accession>
<dbReference type="AlphaFoldDB" id="A0A8S1RT09"/>
<dbReference type="SMART" id="SM00985">
    <property type="entry name" value="UBA_e1_C"/>
    <property type="match status" value="1"/>
</dbReference>
<dbReference type="Pfam" id="PF09358">
    <property type="entry name" value="E1_UFD"/>
    <property type="match status" value="1"/>
</dbReference>
<name>A0A8S1RT09_9CILI</name>
<dbReference type="EMBL" id="CAJJDN010000268">
    <property type="protein sequence ID" value="CAD8130185.1"/>
    <property type="molecule type" value="Genomic_DNA"/>
</dbReference>
<evidence type="ECO:0000313" key="3">
    <source>
        <dbReference type="Proteomes" id="UP000692954"/>
    </source>
</evidence>
<reference evidence="2" key="1">
    <citation type="submission" date="2021-01" db="EMBL/GenBank/DDBJ databases">
        <authorList>
            <consortium name="Genoscope - CEA"/>
            <person name="William W."/>
        </authorList>
    </citation>
    <scope>NUCLEOTIDE SEQUENCE</scope>
</reference>
<sequence>MNGHIDFIPSQENLRAFYFGLDEMDWINVKLKAGRIVPALATTTPVVSGLQSIELVKDLKKCKLENMKNRFINLAVSIVQLTEPMKDETIKLNEEINVTLWDRWEVRLGKEITLKSLFQHLKQTYHLEPTNVFKQSSVIYMHDLHKGQNLFTQPIFELLDVKTDYLDLVINLVKDEQILKNVPEVKVQPMMSIICINYQNKYMCFQTYMSSYNYYLKNYKKLMGNCCRQSIILQYQIDIIIKILK</sequence>
<dbReference type="Proteomes" id="UP000692954">
    <property type="component" value="Unassembled WGS sequence"/>
</dbReference>
<protein>
    <recommendedName>
        <fullName evidence="1">Ubiquitin-activating enzyme E1 C-terminal domain-containing protein</fullName>
    </recommendedName>
</protein>
<keyword evidence="3" id="KW-1185">Reference proteome</keyword>
<comment type="caution">
    <text evidence="2">The sequence shown here is derived from an EMBL/GenBank/DDBJ whole genome shotgun (WGS) entry which is preliminary data.</text>
</comment>
<organism evidence="2 3">
    <name type="scientific">Paramecium sonneborni</name>
    <dbReference type="NCBI Taxonomy" id="65129"/>
    <lineage>
        <taxon>Eukaryota</taxon>
        <taxon>Sar</taxon>
        <taxon>Alveolata</taxon>
        <taxon>Ciliophora</taxon>
        <taxon>Intramacronucleata</taxon>
        <taxon>Oligohymenophorea</taxon>
        <taxon>Peniculida</taxon>
        <taxon>Parameciidae</taxon>
        <taxon>Paramecium</taxon>
    </lineage>
</organism>
<proteinExistence type="predicted"/>